<keyword evidence="2" id="KW-1185">Reference proteome</keyword>
<accession>H8H3F5</accession>
<dbReference type="EMBL" id="CP002194">
    <property type="protein sequence ID" value="AFD28052.1"/>
    <property type="molecule type" value="Genomic_DNA"/>
</dbReference>
<dbReference type="PATRIC" id="fig|745776.4.peg.3975"/>
<dbReference type="SUPFAM" id="SSF53098">
    <property type="entry name" value="Ribonuclease H-like"/>
    <property type="match status" value="1"/>
</dbReference>
<organism evidence="1 2">
    <name type="scientific">Deinococcus gobiensis (strain DSM 21396 / JCM 16679 / CGMCC 1.7299 / I-0)</name>
    <dbReference type="NCBI Taxonomy" id="745776"/>
    <lineage>
        <taxon>Bacteria</taxon>
        <taxon>Thermotogati</taxon>
        <taxon>Deinococcota</taxon>
        <taxon>Deinococci</taxon>
        <taxon>Deinococcales</taxon>
        <taxon>Deinococcaceae</taxon>
        <taxon>Deinococcus</taxon>
    </lineage>
</organism>
<dbReference type="KEGG" id="dgo:DGo_PC0260"/>
<keyword evidence="1" id="KW-0614">Plasmid</keyword>
<dbReference type="InterPro" id="IPR012337">
    <property type="entry name" value="RNaseH-like_sf"/>
</dbReference>
<evidence type="ECO:0000313" key="2">
    <source>
        <dbReference type="Proteomes" id="UP000007575"/>
    </source>
</evidence>
<proteinExistence type="predicted"/>
<protein>
    <submittedName>
        <fullName evidence="1">Transposase, IS4</fullName>
    </submittedName>
</protein>
<sequence length="109" mass="12465">MEGDEVISEGAKRWPTSSFFKESKHQFGLNRFALRTARGLDRWLLLIFVAWTLTLLGAQPGQTLASSARRALLALQPELYLGRLLHFFTRNAEFLGQHSYSLSYARCNF</sequence>
<dbReference type="AlphaFoldDB" id="H8H3F5"/>
<dbReference type="Proteomes" id="UP000007575">
    <property type="component" value="Plasmid P3"/>
</dbReference>
<dbReference type="HOGENOM" id="CLU_2179513_0_0_0"/>
<name>H8H3F5_DEIGI</name>
<evidence type="ECO:0000313" key="1">
    <source>
        <dbReference type="EMBL" id="AFD28052.1"/>
    </source>
</evidence>
<geneLocation type="plasmid" evidence="1 2">
    <name>P3</name>
</geneLocation>
<reference evidence="1 2" key="1">
    <citation type="journal article" date="2012" name="PLoS ONE">
        <title>Genome sequence and transcriptome analysis of the radioresistant bacterium Deinococcus gobiensis: insights into the extreme environmental adaptations.</title>
        <authorList>
            <person name="Yuan M."/>
            <person name="Chen M."/>
            <person name="Zhang W."/>
            <person name="Lu W."/>
            <person name="Wang J."/>
            <person name="Yang M."/>
            <person name="Zhao P."/>
            <person name="Tang R."/>
            <person name="Li X."/>
            <person name="Hao Y."/>
            <person name="Zhou Z."/>
            <person name="Zhan Y."/>
            <person name="Yu H."/>
            <person name="Teng C."/>
            <person name="Yan Y."/>
            <person name="Ping S."/>
            <person name="Wang Y."/>
            <person name="Lin M."/>
        </authorList>
    </citation>
    <scope>NUCLEOTIDE SEQUENCE [LARGE SCALE GENOMIC DNA]</scope>
    <source>
        <strain evidence="2">DSM 21396 / JCM 16679 / CGMCC 1.7299 / I-0</strain>
        <plasmid evidence="1">P3</plasmid>
    </source>
</reference>
<gene>
    <name evidence="1" type="ordered locus">DGo_PC0260</name>
</gene>